<keyword evidence="3" id="KW-0813">Transport</keyword>
<keyword evidence="6" id="KW-0472">Membrane</keyword>
<keyword evidence="11" id="KW-1185">Reference proteome</keyword>
<reference evidence="10 11" key="1">
    <citation type="submission" date="2019-06" db="EMBL/GenBank/DDBJ databases">
        <title>Desulfobotulus mexicanus sp. nov., a novel sulfate-reducing bacterium isolated from the sediment of an alkaline crater lake in Mexico.</title>
        <authorList>
            <person name="Hirschler-Rea A."/>
        </authorList>
    </citation>
    <scope>NUCLEOTIDE SEQUENCE [LARGE SCALE GENOMIC DNA]</scope>
    <source>
        <strain evidence="10 11">PAR22N</strain>
    </source>
</reference>
<comment type="subcellular location">
    <subcellularLocation>
        <location evidence="1">Cell outer membrane</location>
    </subcellularLocation>
</comment>
<dbReference type="EMBL" id="VDMB01000009">
    <property type="protein sequence ID" value="TYT74697.1"/>
    <property type="molecule type" value="Genomic_DNA"/>
</dbReference>
<dbReference type="PANTHER" id="PTHR30026:SF20">
    <property type="entry name" value="OUTER MEMBRANE PROTEIN TOLC"/>
    <property type="match status" value="1"/>
</dbReference>
<evidence type="ECO:0000256" key="4">
    <source>
        <dbReference type="ARBA" id="ARBA00022452"/>
    </source>
</evidence>
<dbReference type="Gene3D" id="1.20.1600.10">
    <property type="entry name" value="Outer membrane efflux proteins (OEP)"/>
    <property type="match status" value="1"/>
</dbReference>
<evidence type="ECO:0000256" key="3">
    <source>
        <dbReference type="ARBA" id="ARBA00022448"/>
    </source>
</evidence>
<name>A0A5Q4VE66_9BACT</name>
<evidence type="ECO:0000256" key="7">
    <source>
        <dbReference type="ARBA" id="ARBA00023237"/>
    </source>
</evidence>
<dbReference type="OrthoDB" id="9791261at2"/>
<feature type="coiled-coil region" evidence="8">
    <location>
        <begin position="232"/>
        <end position="286"/>
    </location>
</feature>
<dbReference type="PANTHER" id="PTHR30026">
    <property type="entry name" value="OUTER MEMBRANE PROTEIN TOLC"/>
    <property type="match status" value="1"/>
</dbReference>
<organism evidence="10 11">
    <name type="scientific">Desulfobotulus mexicanus</name>
    <dbReference type="NCBI Taxonomy" id="2586642"/>
    <lineage>
        <taxon>Bacteria</taxon>
        <taxon>Pseudomonadati</taxon>
        <taxon>Thermodesulfobacteriota</taxon>
        <taxon>Desulfobacteria</taxon>
        <taxon>Desulfobacterales</taxon>
        <taxon>Desulfobacteraceae</taxon>
        <taxon>Desulfobotulus</taxon>
    </lineage>
</organism>
<keyword evidence="5" id="KW-0812">Transmembrane</keyword>
<dbReference type="GO" id="GO:1990281">
    <property type="term" value="C:efflux pump complex"/>
    <property type="evidence" value="ECO:0007669"/>
    <property type="project" value="TreeGrafter"/>
</dbReference>
<dbReference type="GO" id="GO:0015562">
    <property type="term" value="F:efflux transmembrane transporter activity"/>
    <property type="evidence" value="ECO:0007669"/>
    <property type="project" value="InterPro"/>
</dbReference>
<feature type="coiled-coil region" evidence="8">
    <location>
        <begin position="412"/>
        <end position="446"/>
    </location>
</feature>
<dbReference type="GO" id="GO:0015288">
    <property type="term" value="F:porin activity"/>
    <property type="evidence" value="ECO:0007669"/>
    <property type="project" value="TreeGrafter"/>
</dbReference>
<evidence type="ECO:0000256" key="5">
    <source>
        <dbReference type="ARBA" id="ARBA00022692"/>
    </source>
</evidence>
<evidence type="ECO:0000256" key="6">
    <source>
        <dbReference type="ARBA" id="ARBA00023136"/>
    </source>
</evidence>
<accession>A0A5Q4VE66</accession>
<keyword evidence="8" id="KW-0175">Coiled coil</keyword>
<gene>
    <name evidence="10" type="ORF">FIM25_08915</name>
</gene>
<comment type="caution">
    <text evidence="10">The sequence shown here is derived from an EMBL/GenBank/DDBJ whole genome shotgun (WGS) entry which is preliminary data.</text>
</comment>
<keyword evidence="4" id="KW-1134">Transmembrane beta strand</keyword>
<proteinExistence type="inferred from homology"/>
<dbReference type="InterPro" id="IPR051906">
    <property type="entry name" value="TolC-like"/>
</dbReference>
<dbReference type="Pfam" id="PF02321">
    <property type="entry name" value="OEP"/>
    <property type="match status" value="2"/>
</dbReference>
<dbReference type="InterPro" id="IPR003423">
    <property type="entry name" value="OMP_efflux"/>
</dbReference>
<dbReference type="Proteomes" id="UP000321899">
    <property type="component" value="Unassembled WGS sequence"/>
</dbReference>
<evidence type="ECO:0000256" key="9">
    <source>
        <dbReference type="SAM" id="MobiDB-lite"/>
    </source>
</evidence>
<evidence type="ECO:0000313" key="10">
    <source>
        <dbReference type="EMBL" id="TYT74697.1"/>
    </source>
</evidence>
<evidence type="ECO:0000256" key="1">
    <source>
        <dbReference type="ARBA" id="ARBA00004442"/>
    </source>
</evidence>
<evidence type="ECO:0000313" key="11">
    <source>
        <dbReference type="Proteomes" id="UP000321899"/>
    </source>
</evidence>
<comment type="similarity">
    <text evidence="2">Belongs to the outer membrane factor (OMF) (TC 1.B.17) family.</text>
</comment>
<sequence length="542" mass="61721">MHKIQPEWCQENNMKHASLRIAGFLIFLVFCIPPPLFSQENTASPEPEFPSVLELSLTEAIHLALRQNRTIESAYLSRILERFRLGQDMTQFSPNLDISPQASTRTTGTATNYASDGPDTMRSRTDSAGLSLVSTVSQKIPTGGEIIFAWENGFESRYNKTDGSSGETQSGLSQWSVGFRQPLLKDGGLDHNTAPLRRAAMQEENNIRSLRDTLISTISGVIQDYRTLLSLYQDMEVQEDALSKAREQLEVTRTMIETGRRAPNEILQSEANLARQELAFEEAKAQMDDAHLALLQRLEISGDTTLVPTEKIIYKSIEPVFEDLMALALERDNSYLSALTSLEMAKMGLSDAENQRLWNLDLEGGYKDGWNHRKNDPSYRQEDWWLGLSLKIPLPLYGDQKYNREMPLLSARINLRKANMQLLTARESLENNVRNAVRQVASSLRRVELASKTRQFSEENFLVSELQFKLGRISNADFIREQDKLRDDRLAEIRAIMTYQNSLTRLDALLATTLDTWNIAFVTERTDLEAEYLGNKTWMLHR</sequence>
<feature type="region of interest" description="Disordered" evidence="9">
    <location>
        <begin position="94"/>
        <end position="125"/>
    </location>
</feature>
<dbReference type="AlphaFoldDB" id="A0A5Q4VE66"/>
<evidence type="ECO:0000256" key="2">
    <source>
        <dbReference type="ARBA" id="ARBA00007613"/>
    </source>
</evidence>
<dbReference type="GO" id="GO:0009279">
    <property type="term" value="C:cell outer membrane"/>
    <property type="evidence" value="ECO:0007669"/>
    <property type="project" value="UniProtKB-SubCell"/>
</dbReference>
<feature type="compositionally biased region" description="Polar residues" evidence="9">
    <location>
        <begin position="94"/>
        <end position="114"/>
    </location>
</feature>
<keyword evidence="7" id="KW-0998">Cell outer membrane</keyword>
<protein>
    <submittedName>
        <fullName evidence="10">TolC family protein</fullName>
    </submittedName>
</protein>
<dbReference type="SUPFAM" id="SSF56954">
    <property type="entry name" value="Outer membrane efflux proteins (OEP)"/>
    <property type="match status" value="1"/>
</dbReference>
<evidence type="ECO:0000256" key="8">
    <source>
        <dbReference type="SAM" id="Coils"/>
    </source>
</evidence>